<organism evidence="3 4">
    <name type="scientific">Halomonas urmiana</name>
    <dbReference type="NCBI Taxonomy" id="490901"/>
    <lineage>
        <taxon>Bacteria</taxon>
        <taxon>Pseudomonadati</taxon>
        <taxon>Pseudomonadota</taxon>
        <taxon>Gammaproteobacteria</taxon>
        <taxon>Oceanospirillales</taxon>
        <taxon>Halomonadaceae</taxon>
        <taxon>Halomonas</taxon>
    </lineage>
</organism>
<dbReference type="Proteomes" id="UP000306973">
    <property type="component" value="Unassembled WGS sequence"/>
</dbReference>
<reference evidence="3 4" key="1">
    <citation type="journal article" date="2007" name="Int. J. Syst. Evol. Microbiol.">
        <title>Halomonas saccharevitans sp. nov., Halomonas arcis sp. nov. and Halomonas subterranea sp. nov., halophilic bacteria isolated from hypersaline environments of China.</title>
        <authorList>
            <person name="Xu X.W."/>
            <person name="Wu Y.H."/>
            <person name="Zhou Z."/>
            <person name="Wang C.S."/>
            <person name="Zhou Y.G."/>
            <person name="Zhang H.B."/>
            <person name="Wang Y."/>
            <person name="Wu M."/>
        </authorList>
    </citation>
    <scope>NUCLEOTIDE SEQUENCE [LARGE SCALE GENOMIC DNA]</scope>
    <source>
        <strain evidence="3 4">TBZ3</strain>
    </source>
</reference>
<evidence type="ECO:0000313" key="3">
    <source>
        <dbReference type="EMBL" id="TLF49574.1"/>
    </source>
</evidence>
<feature type="compositionally biased region" description="Basic and acidic residues" evidence="1">
    <location>
        <begin position="226"/>
        <end position="243"/>
    </location>
</feature>
<proteinExistence type="predicted"/>
<sequence>MRNQKGAALIVVLSLLTISLMVGLSSMQSSQIDERLAGNYKAQSVAQMGAEEAASEGFQAAVESGKASFSGTSLGLDDLKSISWEDFENDGDDNGFGGQASVAAGCENVSCYYRNVLVGSEYYIVAMGGVDDGAVSVSEPVVVEVEVEAGGGIISGVDAALTCIKSRDDGGCSFIPGSGKSGPSVDGTDRFEKGKITGSHKPEPNPDGNDVASILMPDGGSVSSRPGDDKKDKKDKKDDKDAMVGEQIYSPEDYNEYAGRISDTWDESKERISKDIANALEIAKSGNIPDNFFYAGPGDTVTPNSSSGVVVLEGGILDLGGSDKFSGLVLMITGIDDYGVKIESSIQSGGTSTIVGAVVGEDFGYGGSGNPSIFYSSEAIKDFVGWDGVEGSGGTSDKFKITTWK</sequence>
<dbReference type="Pfam" id="PF14341">
    <property type="entry name" value="PilX_N"/>
    <property type="match status" value="1"/>
</dbReference>
<dbReference type="AlphaFoldDB" id="A0A5R8MIC4"/>
<dbReference type="OrthoDB" id="6149133at2"/>
<dbReference type="InterPro" id="IPR025746">
    <property type="entry name" value="PilX_N_dom"/>
</dbReference>
<evidence type="ECO:0000313" key="4">
    <source>
        <dbReference type="Proteomes" id="UP000306973"/>
    </source>
</evidence>
<feature type="region of interest" description="Disordered" evidence="1">
    <location>
        <begin position="174"/>
        <end position="246"/>
    </location>
</feature>
<gene>
    <name evidence="3" type="ORF">FEI13_11545</name>
</gene>
<evidence type="ECO:0000256" key="1">
    <source>
        <dbReference type="SAM" id="MobiDB-lite"/>
    </source>
</evidence>
<feature type="domain" description="Type 4 fimbrial biogenesis protein PilX N-terminal" evidence="2">
    <location>
        <begin position="5"/>
        <end position="51"/>
    </location>
</feature>
<evidence type="ECO:0000259" key="2">
    <source>
        <dbReference type="Pfam" id="PF14341"/>
    </source>
</evidence>
<keyword evidence="4" id="KW-1185">Reference proteome</keyword>
<dbReference type="EMBL" id="VBUI01000016">
    <property type="protein sequence ID" value="TLF49574.1"/>
    <property type="molecule type" value="Genomic_DNA"/>
</dbReference>
<accession>A0A5R8MIC4</accession>
<protein>
    <recommendedName>
        <fullName evidence="2">Type 4 fimbrial biogenesis protein PilX N-terminal domain-containing protein</fullName>
    </recommendedName>
</protein>
<feature type="compositionally biased region" description="Basic and acidic residues" evidence="1">
    <location>
        <begin position="187"/>
        <end position="204"/>
    </location>
</feature>
<name>A0A5R8MIC4_9GAMM</name>
<dbReference type="RefSeq" id="WP_138181668.1">
    <property type="nucleotide sequence ID" value="NZ_VBUI01000016.1"/>
</dbReference>
<comment type="caution">
    <text evidence="3">The sequence shown here is derived from an EMBL/GenBank/DDBJ whole genome shotgun (WGS) entry which is preliminary data.</text>
</comment>